<dbReference type="InterPro" id="IPR044862">
    <property type="entry name" value="Pro_4_hyd_alph_FE2OG_OXY"/>
</dbReference>
<sequence>MKIHRGKCYVIIDDFLEGDILNSLRKSMDDILYQSFDSVVDAKVDGVALRSRGGFIQEKFIENADKTSTVLHEIFMAVTGQQEIFGKKGQDWQTISFAFWKYGVGSRLGWHNDAGNGRTGEFVFYTHRKWKPSWGGELIILDEPSDVFEDGLKKEEYFAYVEQIVSESLSPLVAIQPRPNRLVMIKSGVCHYINRVDVAADKVERMSLTGFVSQQETKKEIGSKLPRLESILGLCG</sequence>
<keyword evidence="3" id="KW-1185">Reference proteome</keyword>
<dbReference type="Gene3D" id="2.60.120.620">
    <property type="entry name" value="q2cbj1_9rhob like domain"/>
    <property type="match status" value="1"/>
</dbReference>
<feature type="domain" description="Prolyl 4-hydroxylase alpha subunit Fe(2+) 2OG dioxygenase" evidence="1">
    <location>
        <begin position="99"/>
        <end position="212"/>
    </location>
</feature>
<organism evidence="2 3">
    <name type="scientific">Chromobacterium amazonense</name>
    <dbReference type="NCBI Taxonomy" id="1382803"/>
    <lineage>
        <taxon>Bacteria</taxon>
        <taxon>Pseudomonadati</taxon>
        <taxon>Pseudomonadota</taxon>
        <taxon>Betaproteobacteria</taxon>
        <taxon>Neisseriales</taxon>
        <taxon>Chromobacteriaceae</taxon>
        <taxon>Chromobacterium</taxon>
    </lineage>
</organism>
<accession>A0ABU8V3C3</accession>
<dbReference type="RefSeq" id="WP_307911530.1">
    <property type="nucleotide sequence ID" value="NZ_JAVFJF020000024.1"/>
</dbReference>
<gene>
    <name evidence="2" type="ORF">QCL97_012635</name>
</gene>
<evidence type="ECO:0000313" key="2">
    <source>
        <dbReference type="EMBL" id="MEJ8675574.1"/>
    </source>
</evidence>
<evidence type="ECO:0000313" key="3">
    <source>
        <dbReference type="Proteomes" id="UP001224516"/>
    </source>
</evidence>
<dbReference type="Proteomes" id="UP001224516">
    <property type="component" value="Unassembled WGS sequence"/>
</dbReference>
<evidence type="ECO:0000259" key="1">
    <source>
        <dbReference type="Pfam" id="PF13640"/>
    </source>
</evidence>
<comment type="caution">
    <text evidence="2">The sequence shown here is derived from an EMBL/GenBank/DDBJ whole genome shotgun (WGS) entry which is preliminary data.</text>
</comment>
<proteinExistence type="predicted"/>
<dbReference type="EMBL" id="JAVFJF020000024">
    <property type="protein sequence ID" value="MEJ8675574.1"/>
    <property type="molecule type" value="Genomic_DNA"/>
</dbReference>
<protein>
    <submittedName>
        <fullName evidence="2">2OG-Fe(II) oxygenase</fullName>
    </submittedName>
</protein>
<name>A0ABU8V3C3_9NEIS</name>
<dbReference type="Pfam" id="PF13640">
    <property type="entry name" value="2OG-FeII_Oxy_3"/>
    <property type="match status" value="1"/>
</dbReference>
<reference evidence="2 3" key="1">
    <citation type="submission" date="2023-12" db="EMBL/GenBank/DDBJ databases">
        <title>Evaluation and characterization of a potential secondary metabolite violacein from indigenous Chromobacterium amazonense SAM215.</title>
        <authorList>
            <person name="Tarafdar M.R."/>
            <person name="Abedin S.M."/>
            <person name="Atiqua A."/>
            <person name="Saha A."/>
            <person name="Khan S.N."/>
        </authorList>
    </citation>
    <scope>NUCLEOTIDE SEQUENCE [LARGE SCALE GENOMIC DNA]</scope>
    <source>
        <strain evidence="2 3">SAM215</strain>
    </source>
</reference>